<comment type="caution">
    <text evidence="7">The sequence shown here is derived from an EMBL/GenBank/DDBJ whole genome shotgun (WGS) entry which is preliminary data.</text>
</comment>
<accession>A0ABX1TN75</accession>
<keyword evidence="3 5" id="KW-0732">Signal</keyword>
<dbReference type="SUPFAM" id="SSF53955">
    <property type="entry name" value="Lysozyme-like"/>
    <property type="match status" value="1"/>
</dbReference>
<evidence type="ECO:0000313" key="8">
    <source>
        <dbReference type="Proteomes" id="UP000760480"/>
    </source>
</evidence>
<evidence type="ECO:0000256" key="3">
    <source>
        <dbReference type="ARBA" id="ARBA00022729"/>
    </source>
</evidence>
<gene>
    <name evidence="7" type="ORF">E4P82_17670</name>
</gene>
<dbReference type="InterPro" id="IPR008258">
    <property type="entry name" value="Transglycosylase_SLT_dom_1"/>
</dbReference>
<dbReference type="Gene3D" id="3.40.190.10">
    <property type="entry name" value="Periplasmic binding protein-like II"/>
    <property type="match status" value="2"/>
</dbReference>
<protein>
    <submittedName>
        <fullName evidence="7">Lytic transglycosylase F</fullName>
    </submittedName>
</protein>
<dbReference type="CDD" id="cd01009">
    <property type="entry name" value="PBP2_YfhD_N"/>
    <property type="match status" value="1"/>
</dbReference>
<dbReference type="CDD" id="cd13403">
    <property type="entry name" value="MLTF-like"/>
    <property type="match status" value="1"/>
</dbReference>
<feature type="chain" id="PRO_5045932510" evidence="5">
    <location>
        <begin position="25"/>
        <end position="486"/>
    </location>
</feature>
<dbReference type="RefSeq" id="WP_169250126.1">
    <property type="nucleotide sequence ID" value="NZ_SPMZ01000066.1"/>
</dbReference>
<evidence type="ECO:0000259" key="6">
    <source>
        <dbReference type="SMART" id="SM00062"/>
    </source>
</evidence>
<comment type="subcellular location">
    <subcellularLocation>
        <location evidence="1">Cell outer membrane</location>
        <topology evidence="1">Peripheral membrane protein</topology>
    </subcellularLocation>
</comment>
<organism evidence="7 8">
    <name type="scientific">Candidatus Competibacter phosphatis</name>
    <dbReference type="NCBI Taxonomy" id="221280"/>
    <lineage>
        <taxon>Bacteria</taxon>
        <taxon>Pseudomonadati</taxon>
        <taxon>Pseudomonadota</taxon>
        <taxon>Gammaproteobacteria</taxon>
        <taxon>Candidatus Competibacteraceae</taxon>
        <taxon>Candidatus Competibacter</taxon>
    </lineage>
</organism>
<dbReference type="PANTHER" id="PTHR35936">
    <property type="entry name" value="MEMBRANE-BOUND LYTIC MUREIN TRANSGLYCOSYLASE F"/>
    <property type="match status" value="1"/>
</dbReference>
<evidence type="ECO:0000256" key="1">
    <source>
        <dbReference type="ARBA" id="ARBA00004339"/>
    </source>
</evidence>
<dbReference type="EMBL" id="SPMZ01000066">
    <property type="protein sequence ID" value="NMQ20858.1"/>
    <property type="molecule type" value="Genomic_DNA"/>
</dbReference>
<evidence type="ECO:0000313" key="7">
    <source>
        <dbReference type="EMBL" id="NMQ20858.1"/>
    </source>
</evidence>
<name>A0ABX1TN75_9GAMM</name>
<feature type="domain" description="Solute-binding protein family 3/N-terminal" evidence="6">
    <location>
        <begin position="53"/>
        <end position="294"/>
    </location>
</feature>
<dbReference type="InterPro" id="IPR023346">
    <property type="entry name" value="Lysozyme-like_dom_sf"/>
</dbReference>
<dbReference type="SMART" id="SM00062">
    <property type="entry name" value="PBPb"/>
    <property type="match status" value="1"/>
</dbReference>
<evidence type="ECO:0000256" key="4">
    <source>
        <dbReference type="ARBA" id="ARBA00023237"/>
    </source>
</evidence>
<keyword evidence="4" id="KW-0472">Membrane</keyword>
<keyword evidence="4" id="KW-0998">Cell outer membrane</keyword>
<sequence>MNIISWWVGWLLFLAWALATTVHAQPPATPYALPDVTTRPWTGDLDGMIQRRQIRILVPYSKTFYFVDRGTQRGLAYDIGHLFEDDLNRTLHNQHIRVHIVFVPVTRDKFIPYLLEGRGDIAMANLTITPERLQQVDFTEPTRRNVAEIVVTGPASGPITAAHALSGQEVYVRRSSSFRESLEQLNAEFVKAGQAPVTLRFAPEDLEIEDILEMVNAGLVRATIADDYVAGFWQQVFPKVVLNKEAVIRTGGDIGWMIRKDSPQLKTELNAFLARYPQGSVRRNLLLQQYWKSANYVKDAVSQEERAKFEQMATFFRQYGRQYRLDYLLMAAQGYQESRLDQTVKSKVGAIGVMQVMPATGQQLQVGNIRQLEPNIHAGVKYIRFMMDRYYEKEPIDPLNKGLFTFASYNAGPRRIAQLRQAAAQRGFDPNIWFNNVELIAAEKIGRETVTYVSNIYKYYLAYTLLTEEQAERAKAREALKQETRQ</sequence>
<comment type="similarity">
    <text evidence="2">Belongs to the bacterial solute-binding protein 3 family.</text>
</comment>
<dbReference type="Gene3D" id="1.10.530.10">
    <property type="match status" value="1"/>
</dbReference>
<dbReference type="Pfam" id="PF01464">
    <property type="entry name" value="SLT"/>
    <property type="match status" value="1"/>
</dbReference>
<proteinExistence type="inferred from homology"/>
<dbReference type="InterPro" id="IPR001638">
    <property type="entry name" value="Solute-binding_3/MltF_N"/>
</dbReference>
<feature type="signal peptide" evidence="5">
    <location>
        <begin position="1"/>
        <end position="24"/>
    </location>
</feature>
<dbReference type="SUPFAM" id="SSF53850">
    <property type="entry name" value="Periplasmic binding protein-like II"/>
    <property type="match status" value="1"/>
</dbReference>
<evidence type="ECO:0000256" key="2">
    <source>
        <dbReference type="ARBA" id="ARBA00010333"/>
    </source>
</evidence>
<reference evidence="7 8" key="1">
    <citation type="submission" date="2019-03" db="EMBL/GenBank/DDBJ databases">
        <title>Metabolic reconstructions from genomes of highly enriched 'Candidatus Accumulibacter' and 'Candidatus Competibacter' bioreactor populations.</title>
        <authorList>
            <person name="Annavajhala M.K."/>
            <person name="Welles L."/>
            <person name="Abbas B."/>
            <person name="Sorokin D."/>
            <person name="Park H."/>
            <person name="Van Loosdrecht M."/>
            <person name="Chandran K."/>
        </authorList>
    </citation>
    <scope>NUCLEOTIDE SEQUENCE [LARGE SCALE GENOMIC DNA]</scope>
    <source>
        <strain evidence="7 8">SBR_G</strain>
    </source>
</reference>
<dbReference type="Proteomes" id="UP000760480">
    <property type="component" value="Unassembled WGS sequence"/>
</dbReference>
<evidence type="ECO:0000256" key="5">
    <source>
        <dbReference type="SAM" id="SignalP"/>
    </source>
</evidence>
<keyword evidence="8" id="KW-1185">Reference proteome</keyword>
<dbReference type="Pfam" id="PF00497">
    <property type="entry name" value="SBP_bac_3"/>
    <property type="match status" value="1"/>
</dbReference>
<dbReference type="PANTHER" id="PTHR35936:SF32">
    <property type="entry name" value="MEMBRANE-BOUND LYTIC MUREIN TRANSGLYCOSYLASE F"/>
    <property type="match status" value="1"/>
</dbReference>